<dbReference type="GO" id="GO:0005886">
    <property type="term" value="C:plasma membrane"/>
    <property type="evidence" value="ECO:0007669"/>
    <property type="project" value="UniProtKB-SubCell"/>
</dbReference>
<comment type="subcellular location">
    <subcellularLocation>
        <location evidence="1 9">Cell membrane</location>
        <topology evidence="1 9">Multi-pass membrane protein</topology>
    </subcellularLocation>
</comment>
<dbReference type="Pfam" id="PF02361">
    <property type="entry name" value="CbiQ"/>
    <property type="match status" value="1"/>
</dbReference>
<evidence type="ECO:0000256" key="7">
    <source>
        <dbReference type="ARBA" id="ARBA00022989"/>
    </source>
</evidence>
<feature type="transmembrane region" description="Helical" evidence="9">
    <location>
        <begin position="248"/>
        <end position="266"/>
    </location>
</feature>
<keyword evidence="8 9" id="KW-0472">Membrane</keyword>
<sequence>MLDNIIIGQYVPRDSIIHRLDPRSKFLCVLIFMVFIFTTRDAVALTVGATITTLAVILANVPWRFFLKGLRFIFILILITGTLQLLLNRTGTVLVDAGFITIYTGGVIEGALIAFRLLMLIVTATLLTLTTPPIDLTDGLERLLSPAKRLNVPTHELALMMSIALRFIPTLLGETSKIIHAQMARGAAFVHGSIWQRLKAVTPILIPLFVQSFQRAEDLATAMEARGYEGGDHRTKYRELTWQTKDTIALAIYVGFALITIMGGLLW</sequence>
<dbReference type="PANTHER" id="PTHR34857:SF2">
    <property type="entry name" value="SLL0384 PROTEIN"/>
    <property type="match status" value="1"/>
</dbReference>
<evidence type="ECO:0000313" key="11">
    <source>
        <dbReference type="Proteomes" id="UP000318138"/>
    </source>
</evidence>
<accession>A0A859FBN3</accession>
<keyword evidence="4 9" id="KW-0813">Transport</keyword>
<feature type="transmembrane region" description="Helical" evidence="9">
    <location>
        <begin position="99"/>
        <end position="130"/>
    </location>
</feature>
<keyword evidence="6 9" id="KW-0812">Transmembrane</keyword>
<dbReference type="InterPro" id="IPR003339">
    <property type="entry name" value="ABC/ECF_trnsptr_transmembrane"/>
</dbReference>
<comment type="function">
    <text evidence="9">Transmembrane (T) component of an energy-coupling factor (ECF) ABC-transporter complex. Unlike classic ABC transporters this ECF transporter provides the energy necessary to transport a number of different substrates.</text>
</comment>
<dbReference type="Proteomes" id="UP000318138">
    <property type="component" value="Chromosome"/>
</dbReference>
<feature type="transmembrane region" description="Helical" evidence="9">
    <location>
        <begin position="65"/>
        <end position="87"/>
    </location>
</feature>
<organism evidence="10 11">
    <name type="scientific">Paenalkalicoccus suaedae</name>
    <dbReference type="NCBI Taxonomy" id="2592382"/>
    <lineage>
        <taxon>Bacteria</taxon>
        <taxon>Bacillati</taxon>
        <taxon>Bacillota</taxon>
        <taxon>Bacilli</taxon>
        <taxon>Bacillales</taxon>
        <taxon>Bacillaceae</taxon>
        <taxon>Paenalkalicoccus</taxon>
    </lineage>
</organism>
<evidence type="ECO:0000256" key="2">
    <source>
        <dbReference type="ARBA" id="ARBA00005660"/>
    </source>
</evidence>
<dbReference type="InterPro" id="IPR024919">
    <property type="entry name" value="EcfT"/>
</dbReference>
<dbReference type="KEGG" id="psua:FLK61_23175"/>
<keyword evidence="5 9" id="KW-1003">Cell membrane</keyword>
<protein>
    <recommendedName>
        <fullName evidence="3 9">Energy-coupling factor transporter transmembrane protein EcfT</fullName>
        <shortName evidence="9">ECF transporter T component EcfT</shortName>
    </recommendedName>
</protein>
<dbReference type="HAMAP" id="MF_01461">
    <property type="entry name" value="EcfT"/>
    <property type="match status" value="1"/>
</dbReference>
<dbReference type="AlphaFoldDB" id="A0A859FBN3"/>
<dbReference type="GO" id="GO:0022857">
    <property type="term" value="F:transmembrane transporter activity"/>
    <property type="evidence" value="ECO:0007669"/>
    <property type="project" value="UniProtKB-UniRule"/>
</dbReference>
<evidence type="ECO:0000256" key="5">
    <source>
        <dbReference type="ARBA" id="ARBA00022475"/>
    </source>
</evidence>
<evidence type="ECO:0000256" key="3">
    <source>
        <dbReference type="ARBA" id="ARBA00014042"/>
    </source>
</evidence>
<evidence type="ECO:0000256" key="6">
    <source>
        <dbReference type="ARBA" id="ARBA00022692"/>
    </source>
</evidence>
<dbReference type="PANTHER" id="PTHR34857">
    <property type="entry name" value="SLL0384 PROTEIN"/>
    <property type="match status" value="1"/>
</dbReference>
<name>A0A859FBN3_9BACI</name>
<keyword evidence="7 9" id="KW-1133">Transmembrane helix</keyword>
<evidence type="ECO:0000313" key="10">
    <source>
        <dbReference type="EMBL" id="QKS69705.1"/>
    </source>
</evidence>
<dbReference type="CDD" id="cd16914">
    <property type="entry name" value="EcfT"/>
    <property type="match status" value="1"/>
</dbReference>
<evidence type="ECO:0000256" key="9">
    <source>
        <dbReference type="HAMAP-Rule" id="MF_01461"/>
    </source>
</evidence>
<comment type="subunit">
    <text evidence="9">Forms a stable energy-coupling factor (ECF) transporter complex composed of 2 membrane-embedded substrate-binding proteins (S component), 2 ATP-binding proteins (A component) and 2 transmembrane proteins (T component).</text>
</comment>
<keyword evidence="11" id="KW-1185">Reference proteome</keyword>
<comment type="similarity">
    <text evidence="2 9">Belongs to the energy-coupling factor EcfT family.</text>
</comment>
<gene>
    <name evidence="9" type="primary">ecfT</name>
    <name evidence="10" type="ORF">FLK61_23175</name>
</gene>
<reference evidence="11" key="1">
    <citation type="submission" date="2019-07" db="EMBL/GenBank/DDBJ databases">
        <title>Bacillus alkalisoli sp. nov. isolated from saline soil.</title>
        <authorList>
            <person name="Sun J.-Q."/>
            <person name="Xu L."/>
        </authorList>
    </citation>
    <scope>NUCLEOTIDE SEQUENCE [LARGE SCALE GENOMIC DNA]</scope>
    <source>
        <strain evidence="11">M4U3P1</strain>
    </source>
</reference>
<dbReference type="InterPro" id="IPR051611">
    <property type="entry name" value="ECF_transporter_component"/>
</dbReference>
<proteinExistence type="inferred from homology"/>
<evidence type="ECO:0000256" key="8">
    <source>
        <dbReference type="ARBA" id="ARBA00023136"/>
    </source>
</evidence>
<dbReference type="RefSeq" id="WP_176007747.1">
    <property type="nucleotide sequence ID" value="NZ_CP041372.2"/>
</dbReference>
<dbReference type="EMBL" id="CP041372">
    <property type="protein sequence ID" value="QKS69705.1"/>
    <property type="molecule type" value="Genomic_DNA"/>
</dbReference>
<evidence type="ECO:0000256" key="1">
    <source>
        <dbReference type="ARBA" id="ARBA00004651"/>
    </source>
</evidence>
<feature type="transmembrane region" description="Helical" evidence="9">
    <location>
        <begin position="26"/>
        <end position="59"/>
    </location>
</feature>
<evidence type="ECO:0000256" key="4">
    <source>
        <dbReference type="ARBA" id="ARBA00022448"/>
    </source>
</evidence>